<dbReference type="eggNOG" id="COG3467">
    <property type="taxonomic scope" value="Bacteria"/>
</dbReference>
<organism evidence="1 2">
    <name type="scientific">Pseudoflavonifractor capillosus ATCC 29799</name>
    <dbReference type="NCBI Taxonomy" id="411467"/>
    <lineage>
        <taxon>Bacteria</taxon>
        <taxon>Bacillati</taxon>
        <taxon>Bacillota</taxon>
        <taxon>Clostridia</taxon>
        <taxon>Eubacteriales</taxon>
        <taxon>Oscillospiraceae</taxon>
        <taxon>Pseudoflavonifractor</taxon>
    </lineage>
</organism>
<keyword evidence="2" id="KW-1185">Reference proteome</keyword>
<gene>
    <name evidence="1" type="ORF">BACCAP_01201</name>
</gene>
<dbReference type="Proteomes" id="UP000003639">
    <property type="component" value="Unassembled WGS sequence"/>
</dbReference>
<comment type="caution">
    <text evidence="1">The sequence shown here is derived from an EMBL/GenBank/DDBJ whole genome shotgun (WGS) entry which is preliminary data.</text>
</comment>
<dbReference type="Pfam" id="PF12900">
    <property type="entry name" value="Pyridox_ox_2"/>
    <property type="match status" value="1"/>
</dbReference>
<protein>
    <submittedName>
        <fullName evidence="1">Pyridoxamine 5'-phosphate oxidase family protein</fullName>
    </submittedName>
</protein>
<dbReference type="InterPro" id="IPR024747">
    <property type="entry name" value="Pyridox_Oxase-rel"/>
</dbReference>
<evidence type="ECO:0000313" key="1">
    <source>
        <dbReference type="EMBL" id="EDN00979.1"/>
    </source>
</evidence>
<dbReference type="PANTHER" id="PTHR34071">
    <property type="entry name" value="5-NITROIMIDAZOLE ANTIBIOTICS RESISTANCE PROTEIN, NIMA-FAMILY-RELATED PROTEIN-RELATED"/>
    <property type="match status" value="1"/>
</dbReference>
<accession>A6NSM2</accession>
<proteinExistence type="predicted"/>
<dbReference type="SUPFAM" id="SSF50475">
    <property type="entry name" value="FMN-binding split barrel"/>
    <property type="match status" value="1"/>
</dbReference>
<name>A6NSM2_9FIRM</name>
<dbReference type="EMBL" id="AAXG02000008">
    <property type="protein sequence ID" value="EDN00979.1"/>
    <property type="molecule type" value="Genomic_DNA"/>
</dbReference>
<dbReference type="InterPro" id="IPR012349">
    <property type="entry name" value="Split_barrel_FMN-bd"/>
</dbReference>
<dbReference type="STRING" id="411467.BACCAP_01201"/>
<dbReference type="Gene3D" id="2.30.110.10">
    <property type="entry name" value="Electron Transport, Fmn-binding Protein, Chain A"/>
    <property type="match status" value="1"/>
</dbReference>
<sequence length="156" mass="17589">MRHVRLKERERGTEFIHQVMDSCVYMVLSMTGVDGLPYSVPLTPVRSGEDIYFHCAPEGEKVDALRANPRVAMCFVGEAETVPRKFTARYSSVLARGTAGEVVEQDEKVEALRLLCLRHCPEDMDRFDEVVRAWLPRTAVWKVHIDTAVGKANPGD</sequence>
<reference evidence="1 2" key="2">
    <citation type="submission" date="2007-06" db="EMBL/GenBank/DDBJ databases">
        <title>Draft genome sequence of Pseudoflavonifractor capillosus ATCC 29799.</title>
        <authorList>
            <person name="Sudarsanam P."/>
            <person name="Ley R."/>
            <person name="Guruge J."/>
            <person name="Turnbaugh P.J."/>
            <person name="Mahowald M."/>
            <person name="Liep D."/>
            <person name="Gordon J."/>
        </authorList>
    </citation>
    <scope>NUCLEOTIDE SEQUENCE [LARGE SCALE GENOMIC DNA]</scope>
    <source>
        <strain evidence="1 2">ATCC 29799</strain>
    </source>
</reference>
<reference evidence="1 2" key="1">
    <citation type="submission" date="2007-04" db="EMBL/GenBank/DDBJ databases">
        <authorList>
            <person name="Fulton L."/>
            <person name="Clifton S."/>
            <person name="Fulton B."/>
            <person name="Xu J."/>
            <person name="Minx P."/>
            <person name="Pepin K.H."/>
            <person name="Johnson M."/>
            <person name="Thiruvilangam P."/>
            <person name="Bhonagiri V."/>
            <person name="Nash W.E."/>
            <person name="Mardis E.R."/>
            <person name="Wilson R.K."/>
        </authorList>
    </citation>
    <scope>NUCLEOTIDE SEQUENCE [LARGE SCALE GENOMIC DNA]</scope>
    <source>
        <strain evidence="1 2">ATCC 29799</strain>
    </source>
</reference>
<dbReference type="AlphaFoldDB" id="A6NSM2"/>
<dbReference type="PANTHER" id="PTHR34071:SF2">
    <property type="entry name" value="FLAVIN-NUCLEOTIDE-BINDING PROTEIN"/>
    <property type="match status" value="1"/>
</dbReference>
<evidence type="ECO:0000313" key="2">
    <source>
        <dbReference type="Proteomes" id="UP000003639"/>
    </source>
</evidence>